<dbReference type="EMBL" id="HBFX01027612">
    <property type="protein sequence ID" value="CAD8964218.1"/>
    <property type="molecule type" value="Transcribed_RNA"/>
</dbReference>
<evidence type="ECO:0000313" key="1">
    <source>
        <dbReference type="EMBL" id="CAD8964218.1"/>
    </source>
</evidence>
<dbReference type="AlphaFoldDB" id="A0A7S1H4T1"/>
<name>A0A7S1H4T1_HEMAN</name>
<accession>A0A7S1H4T1</accession>
<protein>
    <submittedName>
        <fullName evidence="1">Uncharacterized protein</fullName>
    </submittedName>
</protein>
<sequence length="165" mass="18079">MLLLELRAQGTKLASYRPSVERQVIMAQEELCTLCNAARDPHADRPARNISFTVMPSATPSEPLRQCGDRERIDAAAAEYLQGHPLHSAKTKVGSSRIPLLWRDLQVTTRASLLLGNPPDLTSRPPMHVGGKGVSADDWSKGFITALAPLLRTLLQSRNALYDAL</sequence>
<proteinExistence type="predicted"/>
<organism evidence="1">
    <name type="scientific">Hemiselmis andersenii</name>
    <name type="common">Cryptophyte alga</name>
    <dbReference type="NCBI Taxonomy" id="464988"/>
    <lineage>
        <taxon>Eukaryota</taxon>
        <taxon>Cryptophyceae</taxon>
        <taxon>Cryptomonadales</taxon>
        <taxon>Hemiselmidaceae</taxon>
        <taxon>Hemiselmis</taxon>
    </lineage>
</organism>
<gene>
    <name evidence="1" type="ORF">HAND00432_LOCUS16707</name>
</gene>
<reference evidence="1" key="1">
    <citation type="submission" date="2021-01" db="EMBL/GenBank/DDBJ databases">
        <authorList>
            <person name="Corre E."/>
            <person name="Pelletier E."/>
            <person name="Niang G."/>
            <person name="Scheremetjew M."/>
            <person name="Finn R."/>
            <person name="Kale V."/>
            <person name="Holt S."/>
            <person name="Cochrane G."/>
            <person name="Meng A."/>
            <person name="Brown T."/>
            <person name="Cohen L."/>
        </authorList>
    </citation>
    <scope>NUCLEOTIDE SEQUENCE</scope>
    <source>
        <strain evidence="1">CCMP644</strain>
    </source>
</reference>